<keyword evidence="2" id="KW-0812">Transmembrane</keyword>
<protein>
    <submittedName>
        <fullName evidence="3">Uncharacterized protein</fullName>
    </submittedName>
</protein>
<name>A0A7U2R1D6_ASPFN</name>
<evidence type="ECO:0000313" key="3">
    <source>
        <dbReference type="EMBL" id="QRD90820.1"/>
    </source>
</evidence>
<feature type="transmembrane region" description="Helical" evidence="2">
    <location>
        <begin position="71"/>
        <end position="92"/>
    </location>
</feature>
<accession>A0A7U2R1D6</accession>
<evidence type="ECO:0000256" key="2">
    <source>
        <dbReference type="SAM" id="Phobius"/>
    </source>
</evidence>
<evidence type="ECO:0000256" key="1">
    <source>
        <dbReference type="SAM" id="MobiDB-lite"/>
    </source>
</evidence>
<feature type="transmembrane region" description="Helical" evidence="2">
    <location>
        <begin position="107"/>
        <end position="127"/>
    </location>
</feature>
<reference evidence="4" key="1">
    <citation type="journal article" date="2021" name="G3 (Bethesda)">
        <title>Chromosome assembled and annotated genome sequence of Aspergillus flavus NRRL 3357.</title>
        <authorList>
            <person name="Skerker J.M."/>
            <person name="Pianalto K.M."/>
            <person name="Mondo S.J."/>
            <person name="Yang K."/>
            <person name="Arkin A.P."/>
            <person name="Keller N.P."/>
            <person name="Grigoriev I.V."/>
            <person name="Louise Glass N.L."/>
        </authorList>
    </citation>
    <scope>NUCLEOTIDE SEQUENCE [LARGE SCALE GENOMIC DNA]</scope>
    <source>
        <strain evidence="4">ATCC 200026 / FGSC A1120 / IAM 13836 / NRRL 3357 / JCM 12722 / SRRC 167</strain>
    </source>
</reference>
<sequence length="595" mass="65552">MELEVYHRPSSSHAASFPETGSSHNSDSQLYPKNASVFAVESDSQRDQASFDIVGWPIGSRKLSRLDIGSLLLNLLGVSTAVLYLVLIAIVIKRNGNPVDKADWNRIQTAMNLAATLFRLAFAAVIGRMNQQLATWKLERGVSVGVLEQLFGSSTFFNTVITQVSVRSIKPLAFILIILWCISPLGSQSILRMLHTKPTTITRPIDITYGNDTELSTHTFIPSTTFTKAEAMYQESLLSLDVVKHSPLDIFGRLKIPLVNLRDSSDWIELDTENTDYSSLTGIVIDGVKDANGETEFTMEAPYYNLHMSSVEGEPTFNSKGFDFEDDGMYTIDKSQTRYGLTEVYFNFTIPDTNFKASFNLTEQYVDMRVKCIDGIANCATTAIRPISRTSLHANGTYWADMRAIHTLFSYLRSAGSERSLTEPYFRNPDTPLAADIYTGSTFTIPVDIFLLRLTQVVNTYALLLSASSGGEVYNGTGTFTDSSPPPVYEISWPWLAISIVTTSTIIVGAFVPALLGFFTRNPDILGYVSTMTRDAPNLKIPPGGGTLGGMDRALFLKDMSIRLGEITDDSVSVSRIGIGTLDQASPSNKGRLYE</sequence>
<keyword evidence="2" id="KW-0472">Membrane</keyword>
<feature type="region of interest" description="Disordered" evidence="1">
    <location>
        <begin position="1"/>
        <end position="29"/>
    </location>
</feature>
<feature type="transmembrane region" description="Helical" evidence="2">
    <location>
        <begin position="172"/>
        <end position="191"/>
    </location>
</feature>
<dbReference type="AlphaFoldDB" id="A0A7U2R1D6"/>
<evidence type="ECO:0000313" key="4">
    <source>
        <dbReference type="Proteomes" id="UP000596276"/>
    </source>
</evidence>
<dbReference type="VEuPathDB" id="FungiDB:AFLA_011637"/>
<proteinExistence type="predicted"/>
<dbReference type="VEuPathDB" id="FungiDB:F9C07_2159790"/>
<keyword evidence="4" id="KW-1185">Reference proteome</keyword>
<organism evidence="3 4">
    <name type="scientific">Aspergillus flavus (strain ATCC 200026 / FGSC A1120 / IAM 13836 / NRRL 3357 / JCM 12722 / SRRC 167)</name>
    <dbReference type="NCBI Taxonomy" id="332952"/>
    <lineage>
        <taxon>Eukaryota</taxon>
        <taxon>Fungi</taxon>
        <taxon>Dikarya</taxon>
        <taxon>Ascomycota</taxon>
        <taxon>Pezizomycotina</taxon>
        <taxon>Eurotiomycetes</taxon>
        <taxon>Eurotiomycetidae</taxon>
        <taxon>Eurotiales</taxon>
        <taxon>Aspergillaceae</taxon>
        <taxon>Aspergillus</taxon>
        <taxon>Aspergillus subgen. Circumdati</taxon>
    </lineage>
</organism>
<dbReference type="EMBL" id="CP044618">
    <property type="protein sequence ID" value="QRD90820.1"/>
    <property type="molecule type" value="Genomic_DNA"/>
</dbReference>
<feature type="transmembrane region" description="Helical" evidence="2">
    <location>
        <begin position="493"/>
        <end position="519"/>
    </location>
</feature>
<gene>
    <name evidence="3" type="ORF">F9C07_2159790</name>
</gene>
<keyword evidence="2" id="KW-1133">Transmembrane helix</keyword>
<feature type="compositionally biased region" description="Polar residues" evidence="1">
    <location>
        <begin position="9"/>
        <end position="29"/>
    </location>
</feature>
<dbReference type="Proteomes" id="UP000596276">
    <property type="component" value="Chromosome 4"/>
</dbReference>